<comment type="similarity">
    <text evidence="2 7">Belongs to the ferroportin (FP) (TC 2.A.100) family. SLC40A subfamily.</text>
</comment>
<sequence>MPRNDKEAAMICIIVTVVMGLAISITLAITLTGPFTKHTSNQAVAMTNMADNVAPVFEFACYLFIGDIFKTSLLLASIYGFSTTISAIIWSNWVGRMADSTSRLLFVRLTMLVQKSAIVASCVLFYIILAFNYRPYLLYSFIVVFGCMLKLAFIANNIAIEKDWVMVMTDGDTETMLTVMKRIDLFCKTMAPVMIGSLMAFGPSVGAIIIAVWNIMSVIIEYQLVFQTYKAFPRLASKNSDYRQSRIGEQAPLLNNPLQEQSGSSNTETGLPDQQHQAEHPVSFTEYIHHKIFPASLAAGMLYLTVLSFGGIMTSYLKIVGYSDWTLGLLRAVAGVAGIASTYILPYLSAKIGIIRAGVWALWFESAALVPVVLSFTAWGSQSPWGSVMLFGGMSVSRIGLWVFDISETMLMQQMVDNAQIGSISGWQHSLCNVFELSQFVLTAIVPDPNDFIIPATVSLGAVVAASISYTVFVKQERGHLFHIKKRL</sequence>
<feature type="transmembrane region" description="Helical" evidence="7">
    <location>
        <begin position="329"/>
        <end position="348"/>
    </location>
</feature>
<evidence type="ECO:0000256" key="3">
    <source>
        <dbReference type="ARBA" id="ARBA00022448"/>
    </source>
</evidence>
<dbReference type="GO" id="GO:0005381">
    <property type="term" value="F:iron ion transmembrane transporter activity"/>
    <property type="evidence" value="ECO:0007669"/>
    <property type="project" value="UniProtKB-UniRule"/>
</dbReference>
<keyword evidence="7" id="KW-0406">Ion transport</keyword>
<comment type="subcellular location">
    <subcellularLocation>
        <location evidence="1 7">Membrane</location>
        <topology evidence="1 7">Multi-pass membrane protein</topology>
    </subcellularLocation>
</comment>
<feature type="transmembrane region" description="Helical" evidence="7">
    <location>
        <begin position="43"/>
        <end position="65"/>
    </location>
</feature>
<dbReference type="InterPro" id="IPR009716">
    <property type="entry name" value="Ferroportin-1"/>
</dbReference>
<dbReference type="PANTHER" id="PTHR11660">
    <property type="entry name" value="SOLUTE CARRIER FAMILY 40 MEMBER"/>
    <property type="match status" value="1"/>
</dbReference>
<reference evidence="9 10" key="1">
    <citation type="submission" date="2019-09" db="EMBL/GenBank/DDBJ databases">
        <authorList>
            <consortium name="DOE Joint Genome Institute"/>
            <person name="Mondo S.J."/>
            <person name="Navarro-Mendoza M.I."/>
            <person name="Perez-Arques C."/>
            <person name="Panchal S."/>
            <person name="Nicolas F.E."/>
            <person name="Ganguly P."/>
            <person name="Pangilinan J."/>
            <person name="Grigoriev I."/>
            <person name="Heitman J."/>
            <person name="Sanya K."/>
            <person name="Garre V."/>
        </authorList>
    </citation>
    <scope>NUCLEOTIDE SEQUENCE [LARGE SCALE GENOMIC DNA]</scope>
    <source>
        <strain evidence="9 10">MU402</strain>
    </source>
</reference>
<dbReference type="AlphaFoldDB" id="A0A8H4EX11"/>
<dbReference type="EMBL" id="JAAECE010000010">
    <property type="protein sequence ID" value="KAF1796924.1"/>
    <property type="molecule type" value="Genomic_DNA"/>
</dbReference>
<dbReference type="Pfam" id="PF06963">
    <property type="entry name" value="FPN1"/>
    <property type="match status" value="1"/>
</dbReference>
<feature type="transmembrane region" description="Helical" evidence="7">
    <location>
        <begin position="105"/>
        <end position="129"/>
    </location>
</feature>
<feature type="transmembrane region" description="Helical" evidence="7">
    <location>
        <begin position="452"/>
        <end position="473"/>
    </location>
</feature>
<evidence type="ECO:0000256" key="6">
    <source>
        <dbReference type="ARBA" id="ARBA00023136"/>
    </source>
</evidence>
<feature type="transmembrane region" description="Helical" evidence="7">
    <location>
        <begin position="360"/>
        <end position="379"/>
    </location>
</feature>
<organism evidence="9 10">
    <name type="scientific">Mucor circinelloides f. lusitanicus</name>
    <name type="common">Mucor racemosus var. lusitanicus</name>
    <dbReference type="NCBI Taxonomy" id="29924"/>
    <lineage>
        <taxon>Eukaryota</taxon>
        <taxon>Fungi</taxon>
        <taxon>Fungi incertae sedis</taxon>
        <taxon>Mucoromycota</taxon>
        <taxon>Mucoromycotina</taxon>
        <taxon>Mucoromycetes</taxon>
        <taxon>Mucorales</taxon>
        <taxon>Mucorineae</taxon>
        <taxon>Mucoraceae</taxon>
        <taxon>Mucor</taxon>
    </lineage>
</organism>
<dbReference type="GO" id="GO:0016020">
    <property type="term" value="C:membrane"/>
    <property type="evidence" value="ECO:0007669"/>
    <property type="project" value="UniProtKB-SubCell"/>
</dbReference>
<feature type="transmembrane region" description="Helical" evidence="7">
    <location>
        <begin position="136"/>
        <end position="160"/>
    </location>
</feature>
<feature type="transmembrane region" description="Helical" evidence="7">
    <location>
        <begin position="297"/>
        <end position="317"/>
    </location>
</feature>
<feature type="region of interest" description="Disordered" evidence="8">
    <location>
        <begin position="256"/>
        <end position="275"/>
    </location>
</feature>
<evidence type="ECO:0000256" key="7">
    <source>
        <dbReference type="RuleBase" id="RU365065"/>
    </source>
</evidence>
<dbReference type="InterPro" id="IPR036259">
    <property type="entry name" value="MFS_trans_sf"/>
</dbReference>
<comment type="function">
    <text evidence="7">May be involved in iron transport and iron homeostasis.</text>
</comment>
<keyword evidence="4 7" id="KW-0812">Transmembrane</keyword>
<evidence type="ECO:0000313" key="10">
    <source>
        <dbReference type="Proteomes" id="UP000469890"/>
    </source>
</evidence>
<feature type="transmembrane region" description="Helical" evidence="7">
    <location>
        <begin position="198"/>
        <end position="220"/>
    </location>
</feature>
<evidence type="ECO:0000256" key="5">
    <source>
        <dbReference type="ARBA" id="ARBA00022989"/>
    </source>
</evidence>
<accession>A0A8H4EX11</accession>
<keyword evidence="6 7" id="KW-0472">Membrane</keyword>
<name>A0A8H4EX11_MUCCL</name>
<evidence type="ECO:0000256" key="8">
    <source>
        <dbReference type="SAM" id="MobiDB-lite"/>
    </source>
</evidence>
<comment type="caution">
    <text evidence="9">The sequence shown here is derived from an EMBL/GenBank/DDBJ whole genome shotgun (WGS) entry which is preliminary data.</text>
</comment>
<keyword evidence="5 7" id="KW-1133">Transmembrane helix</keyword>
<evidence type="ECO:0000256" key="4">
    <source>
        <dbReference type="ARBA" id="ARBA00022692"/>
    </source>
</evidence>
<feature type="transmembrane region" description="Helical" evidence="7">
    <location>
        <begin position="7"/>
        <end position="31"/>
    </location>
</feature>
<dbReference type="Proteomes" id="UP000469890">
    <property type="component" value="Unassembled WGS sequence"/>
</dbReference>
<proteinExistence type="inferred from homology"/>
<gene>
    <name evidence="9" type="ORF">FB192DRAFT_1451894</name>
</gene>
<feature type="transmembrane region" description="Helical" evidence="7">
    <location>
        <begin position="72"/>
        <end position="93"/>
    </location>
</feature>
<keyword evidence="3 7" id="KW-0813">Transport</keyword>
<dbReference type="PANTHER" id="PTHR11660:SF57">
    <property type="entry name" value="SOLUTE CARRIER FAMILY 40 MEMBER"/>
    <property type="match status" value="1"/>
</dbReference>
<protein>
    <recommendedName>
        <fullName evidence="7">Solute carrier family 40 member</fullName>
    </recommendedName>
</protein>
<evidence type="ECO:0000256" key="2">
    <source>
        <dbReference type="ARBA" id="ARBA00006279"/>
    </source>
</evidence>
<evidence type="ECO:0000256" key="1">
    <source>
        <dbReference type="ARBA" id="ARBA00004141"/>
    </source>
</evidence>
<evidence type="ECO:0000313" key="9">
    <source>
        <dbReference type="EMBL" id="KAF1796924.1"/>
    </source>
</evidence>
<dbReference type="SUPFAM" id="SSF103473">
    <property type="entry name" value="MFS general substrate transporter"/>
    <property type="match status" value="1"/>
</dbReference>